<evidence type="ECO:0008006" key="3">
    <source>
        <dbReference type="Google" id="ProtNLM"/>
    </source>
</evidence>
<sequence length="161" mass="18381">MEWAVEESDVPYMKRTRDFYRAQGYSNDYQWAHYDDVPFSRLQKPLSQCKVAVVTTAMPDSETGRTQRRVHSSSSLPVPASMYTDELSWHKTMTHTNDVASFLPLSQLKRCEDEGLIGELGHRFHSIPTEYSQRNTTLNDAPEILSLCQQDAVDVAILVPL</sequence>
<evidence type="ECO:0000313" key="1">
    <source>
        <dbReference type="EMBL" id="PCI74838.1"/>
    </source>
</evidence>
<proteinExistence type="predicted"/>
<accession>A0A2A4WWP4</accession>
<reference evidence="2" key="1">
    <citation type="submission" date="2017-08" db="EMBL/GenBank/DDBJ databases">
        <title>A dynamic microbial community with high functional redundancy inhabits the cold, oxic subseafloor aquifer.</title>
        <authorList>
            <person name="Tully B.J."/>
            <person name="Wheat C.G."/>
            <person name="Glazer B.T."/>
            <person name="Huber J.A."/>
        </authorList>
    </citation>
    <scope>NUCLEOTIDE SEQUENCE [LARGE SCALE GENOMIC DNA]</scope>
</reference>
<dbReference type="AlphaFoldDB" id="A0A2A4WWP4"/>
<dbReference type="EMBL" id="NVUL01000091">
    <property type="protein sequence ID" value="PCI74838.1"/>
    <property type="molecule type" value="Genomic_DNA"/>
</dbReference>
<comment type="caution">
    <text evidence="1">The sequence shown here is derived from an EMBL/GenBank/DDBJ whole genome shotgun (WGS) entry which is preliminary data.</text>
</comment>
<evidence type="ECO:0000313" key="2">
    <source>
        <dbReference type="Proteomes" id="UP000218767"/>
    </source>
</evidence>
<protein>
    <recommendedName>
        <fullName evidence="3">Glycine reductase</fullName>
    </recommendedName>
</protein>
<name>A0A2A4WWP4_9GAMM</name>
<dbReference type="Proteomes" id="UP000218767">
    <property type="component" value="Unassembled WGS sequence"/>
</dbReference>
<gene>
    <name evidence="1" type="ORF">COB20_14370</name>
</gene>
<organism evidence="1 2">
    <name type="scientific">SAR86 cluster bacterium</name>
    <dbReference type="NCBI Taxonomy" id="2030880"/>
    <lineage>
        <taxon>Bacteria</taxon>
        <taxon>Pseudomonadati</taxon>
        <taxon>Pseudomonadota</taxon>
        <taxon>Gammaproteobacteria</taxon>
        <taxon>SAR86 cluster</taxon>
    </lineage>
</organism>